<dbReference type="Proteomes" id="UP000191987">
    <property type="component" value="Unassembled WGS sequence"/>
</dbReference>
<gene>
    <name evidence="1" type="ORF">AGR7C_pTi0078</name>
</gene>
<dbReference type="EMBL" id="FBWG01000050">
    <property type="protein sequence ID" value="CUX63080.1"/>
    <property type="molecule type" value="Genomic_DNA"/>
</dbReference>
<organism evidence="1 2">
    <name type="scientific">Agrobacterium deltaense Zutra 3/1</name>
    <dbReference type="NCBI Taxonomy" id="1183427"/>
    <lineage>
        <taxon>Bacteria</taxon>
        <taxon>Pseudomonadati</taxon>
        <taxon>Pseudomonadota</taxon>
        <taxon>Alphaproteobacteria</taxon>
        <taxon>Hyphomicrobiales</taxon>
        <taxon>Rhizobiaceae</taxon>
        <taxon>Rhizobium/Agrobacterium group</taxon>
        <taxon>Agrobacterium</taxon>
    </lineage>
</organism>
<evidence type="ECO:0000313" key="2">
    <source>
        <dbReference type="Proteomes" id="UP000191987"/>
    </source>
</evidence>
<evidence type="ECO:0000313" key="1">
    <source>
        <dbReference type="EMBL" id="CUX63080.1"/>
    </source>
</evidence>
<name>A0A1S7S5Z3_9HYPH</name>
<sequence>MHLDTGLDVTQMLWASDFLSRLIAFRQGLEKFVGLFDKSPMCTDCVYGQFLEVSRV</sequence>
<protein>
    <submittedName>
        <fullName evidence="1">Uncharacterized protein</fullName>
    </submittedName>
</protein>
<dbReference type="AlphaFoldDB" id="A0A1S7S5Z3"/>
<proteinExistence type="predicted"/>
<accession>A0A1S7S5Z3</accession>
<reference evidence="1 2" key="1">
    <citation type="submission" date="2016-01" db="EMBL/GenBank/DDBJ databases">
        <authorList>
            <person name="Oliw E.H."/>
        </authorList>
    </citation>
    <scope>NUCLEOTIDE SEQUENCE [LARGE SCALE GENOMIC DNA]</scope>
    <source>
        <strain evidence="1 2">Zutra 3-1</strain>
    </source>
</reference>